<evidence type="ECO:0000313" key="1">
    <source>
        <dbReference type="EMBL" id="ORL47115.1"/>
    </source>
</evidence>
<reference evidence="1 2" key="1">
    <citation type="submission" date="2013-04" db="EMBL/GenBank/DDBJ databases">
        <title>Zunongwangia sp. 22II14-10F7 Genome Sequencing.</title>
        <authorList>
            <person name="Lai Q."/>
            <person name="Shao Z."/>
        </authorList>
    </citation>
    <scope>NUCLEOTIDE SEQUENCE [LARGE SCALE GENOMIC DNA]</scope>
    <source>
        <strain evidence="1 2">22II14-10F7</strain>
    </source>
</reference>
<dbReference type="RefSeq" id="WP_084839670.1">
    <property type="nucleotide sequence ID" value="NZ_ARYN01000001.1"/>
</dbReference>
<gene>
    <name evidence="1" type="ORF">IIF7_00085</name>
</gene>
<name>A0A1Y1T988_9FLAO</name>
<dbReference type="STRING" id="1185767.IIF7_00085"/>
<keyword evidence="2" id="KW-1185">Reference proteome</keyword>
<organism evidence="1 2">
    <name type="scientific">Zunongwangia atlantica 22II14-10F7</name>
    <dbReference type="NCBI Taxonomy" id="1185767"/>
    <lineage>
        <taxon>Bacteria</taxon>
        <taxon>Pseudomonadati</taxon>
        <taxon>Bacteroidota</taxon>
        <taxon>Flavobacteriia</taxon>
        <taxon>Flavobacteriales</taxon>
        <taxon>Flavobacteriaceae</taxon>
        <taxon>Zunongwangia</taxon>
    </lineage>
</organism>
<dbReference type="AlphaFoldDB" id="A0A1Y1T988"/>
<accession>A0A1Y1T988</accession>
<evidence type="ECO:0008006" key="3">
    <source>
        <dbReference type="Google" id="ProtNLM"/>
    </source>
</evidence>
<comment type="caution">
    <text evidence="1">The sequence shown here is derived from an EMBL/GenBank/DDBJ whole genome shotgun (WGS) entry which is preliminary data.</text>
</comment>
<sequence>MKRLILLGGFMAISATTFLSCREEPQKTVVKEVEVEKTENEGILERTAKKVDKKVNEEIDEEIDKIGDDN</sequence>
<dbReference type="Proteomes" id="UP000192746">
    <property type="component" value="Unassembled WGS sequence"/>
</dbReference>
<dbReference type="PROSITE" id="PS51257">
    <property type="entry name" value="PROKAR_LIPOPROTEIN"/>
    <property type="match status" value="1"/>
</dbReference>
<proteinExistence type="predicted"/>
<dbReference type="EMBL" id="ARYN01000001">
    <property type="protein sequence ID" value="ORL47115.1"/>
    <property type="molecule type" value="Genomic_DNA"/>
</dbReference>
<evidence type="ECO:0000313" key="2">
    <source>
        <dbReference type="Proteomes" id="UP000192746"/>
    </source>
</evidence>
<protein>
    <recommendedName>
        <fullName evidence="3">Lipoprotein</fullName>
    </recommendedName>
</protein>